<keyword evidence="1" id="KW-0813">Transport</keyword>
<dbReference type="GO" id="GO:0005783">
    <property type="term" value="C:endoplasmic reticulum"/>
    <property type="evidence" value="ECO:0007669"/>
    <property type="project" value="TreeGrafter"/>
</dbReference>
<comment type="function">
    <text evidence="6">Participates in various redox reactions through the reversible oxidation of the active center dithiol to a disulfide. The H form is known to activate a number of cytosolic enzymes.</text>
</comment>
<evidence type="ECO:0000259" key="7">
    <source>
        <dbReference type="PROSITE" id="PS51352"/>
    </source>
</evidence>
<comment type="caution">
    <text evidence="8">The sequence shown here is derived from an EMBL/GenBank/DDBJ whole genome shotgun (WGS) entry which is preliminary data.</text>
</comment>
<name>A0A7J7I809_CAMSI</name>
<dbReference type="GO" id="GO:0005794">
    <property type="term" value="C:Golgi apparatus"/>
    <property type="evidence" value="ECO:0007669"/>
    <property type="project" value="TreeGrafter"/>
</dbReference>
<dbReference type="EMBL" id="JACBKZ010000001">
    <property type="protein sequence ID" value="KAF5960965.1"/>
    <property type="molecule type" value="Genomic_DNA"/>
</dbReference>
<keyword evidence="3" id="KW-1015">Disulfide bond</keyword>
<dbReference type="Pfam" id="PF05608">
    <property type="entry name" value="RTE1"/>
    <property type="match status" value="1"/>
</dbReference>
<dbReference type="Pfam" id="PF00085">
    <property type="entry name" value="Thioredoxin"/>
    <property type="match status" value="1"/>
</dbReference>
<dbReference type="InterPro" id="IPR013766">
    <property type="entry name" value="Thioredoxin_domain"/>
</dbReference>
<keyword evidence="4" id="KW-0676">Redox-active center</keyword>
<dbReference type="InterPro" id="IPR036249">
    <property type="entry name" value="Thioredoxin-like_sf"/>
</dbReference>
<accession>A0A7J7I809</accession>
<dbReference type="AlphaFoldDB" id="A0A7J7I809"/>
<evidence type="ECO:0000256" key="6">
    <source>
        <dbReference type="ARBA" id="ARBA00056195"/>
    </source>
</evidence>
<comment type="similarity">
    <text evidence="5">Belongs to the thioredoxin family. Plant H-type subfamily.</text>
</comment>
<dbReference type="SUPFAM" id="SSF52833">
    <property type="entry name" value="Thioredoxin-like"/>
    <property type="match status" value="1"/>
</dbReference>
<dbReference type="Proteomes" id="UP000593564">
    <property type="component" value="Unassembled WGS sequence"/>
</dbReference>
<dbReference type="PANTHER" id="PTHR20921:SF0">
    <property type="entry name" value="TRANSMEMBRANE PROTEIN 222"/>
    <property type="match status" value="1"/>
</dbReference>
<dbReference type="GO" id="GO:0009723">
    <property type="term" value="P:response to ethylene"/>
    <property type="evidence" value="ECO:0007669"/>
    <property type="project" value="TreeGrafter"/>
</dbReference>
<evidence type="ECO:0000313" key="9">
    <source>
        <dbReference type="Proteomes" id="UP000593564"/>
    </source>
</evidence>
<dbReference type="Gene3D" id="3.40.30.10">
    <property type="entry name" value="Glutaredoxin"/>
    <property type="match status" value="1"/>
</dbReference>
<dbReference type="GO" id="GO:0010104">
    <property type="term" value="P:regulation of ethylene-activated signaling pathway"/>
    <property type="evidence" value="ECO:0007669"/>
    <property type="project" value="TreeGrafter"/>
</dbReference>
<dbReference type="PRINTS" id="PR00421">
    <property type="entry name" value="THIOREDOXIN"/>
</dbReference>
<keyword evidence="9" id="KW-1185">Reference proteome</keyword>
<protein>
    <recommendedName>
        <fullName evidence="7">Thioredoxin domain-containing protein</fullName>
    </recommendedName>
</protein>
<dbReference type="PROSITE" id="PS00194">
    <property type="entry name" value="THIOREDOXIN_1"/>
    <property type="match status" value="1"/>
</dbReference>
<dbReference type="InterPro" id="IPR017937">
    <property type="entry name" value="Thioredoxin_CS"/>
</dbReference>
<evidence type="ECO:0000256" key="2">
    <source>
        <dbReference type="ARBA" id="ARBA00022982"/>
    </source>
</evidence>
<sequence>MEPNSDSEHHLMIEQNTPQTMQIDPRRARFPCCIVWTPLPVISWLIPFIGHMGICREDGVILDFAGPNFVCVDNFTFGAVARYIQISKEKCCIRSHQAAYTSEDGYEQDEPARDLLTWDDATRKSTQEFQHRAYNLFTCNCHSFVANNLNRMGFQSGGWNCGEPRSSDFSQGTVGQQSINDPILLTICHHIWSGNHLRRMDFHNFLGLLHLPSCRLRRKRAKMSDAVISCHSVDAWNQHLKQANDSNKLIVVDFTASWCGPCRIMAPFFVELSKKLSTVTFLKVDVDELESVASEWDVQAMPTFMILKEGKILDKVVGAKKDELQSTIAKHVNAA</sequence>
<dbReference type="FunFam" id="3.40.30.10:FF:000104">
    <property type="entry name" value="Thioredoxin"/>
    <property type="match status" value="1"/>
</dbReference>
<reference evidence="8 9" key="2">
    <citation type="submission" date="2020-07" db="EMBL/GenBank/DDBJ databases">
        <title>Genome assembly of wild tea tree DASZ reveals pedigree and selection history of tea varieties.</title>
        <authorList>
            <person name="Zhang W."/>
        </authorList>
    </citation>
    <scope>NUCLEOTIDE SEQUENCE [LARGE SCALE GENOMIC DNA]</scope>
    <source>
        <strain evidence="9">cv. G240</strain>
        <tissue evidence="8">Leaf</tissue>
    </source>
</reference>
<reference evidence="9" key="1">
    <citation type="journal article" date="2020" name="Nat. Commun.">
        <title>Genome assembly of wild tea tree DASZ reveals pedigree and selection history of tea varieties.</title>
        <authorList>
            <person name="Zhang W."/>
            <person name="Zhang Y."/>
            <person name="Qiu H."/>
            <person name="Guo Y."/>
            <person name="Wan H."/>
            <person name="Zhang X."/>
            <person name="Scossa F."/>
            <person name="Alseekh S."/>
            <person name="Zhang Q."/>
            <person name="Wang P."/>
            <person name="Xu L."/>
            <person name="Schmidt M.H."/>
            <person name="Jia X."/>
            <person name="Li D."/>
            <person name="Zhu A."/>
            <person name="Guo F."/>
            <person name="Chen W."/>
            <person name="Ni D."/>
            <person name="Usadel B."/>
            <person name="Fernie A.R."/>
            <person name="Wen W."/>
        </authorList>
    </citation>
    <scope>NUCLEOTIDE SEQUENCE [LARGE SCALE GENOMIC DNA]</scope>
    <source>
        <strain evidence="9">cv. G240</strain>
    </source>
</reference>
<evidence type="ECO:0000256" key="5">
    <source>
        <dbReference type="ARBA" id="ARBA00038353"/>
    </source>
</evidence>
<dbReference type="PANTHER" id="PTHR20921">
    <property type="entry name" value="TRANSMEMBRANE PROTEIN 222"/>
    <property type="match status" value="1"/>
</dbReference>
<dbReference type="PROSITE" id="PS51352">
    <property type="entry name" value="THIOREDOXIN_2"/>
    <property type="match status" value="1"/>
</dbReference>
<keyword evidence="2" id="KW-0249">Electron transport</keyword>
<evidence type="ECO:0000256" key="1">
    <source>
        <dbReference type="ARBA" id="ARBA00022448"/>
    </source>
</evidence>
<proteinExistence type="inferred from homology"/>
<dbReference type="CDD" id="cd02947">
    <property type="entry name" value="TRX_family"/>
    <property type="match status" value="1"/>
</dbReference>
<feature type="domain" description="Thioredoxin" evidence="7">
    <location>
        <begin position="217"/>
        <end position="333"/>
    </location>
</feature>
<evidence type="ECO:0000313" key="8">
    <source>
        <dbReference type="EMBL" id="KAF5960965.1"/>
    </source>
</evidence>
<evidence type="ECO:0000256" key="4">
    <source>
        <dbReference type="ARBA" id="ARBA00023284"/>
    </source>
</evidence>
<dbReference type="InterPro" id="IPR008496">
    <property type="entry name" value="TMEM222/RTE1"/>
</dbReference>
<dbReference type="GO" id="GO:0016671">
    <property type="term" value="F:oxidoreductase activity, acting on a sulfur group of donors, disulfide as acceptor"/>
    <property type="evidence" value="ECO:0007669"/>
    <property type="project" value="UniProtKB-ARBA"/>
</dbReference>
<gene>
    <name evidence="8" type="ORF">HYC85_002174</name>
</gene>
<organism evidence="8 9">
    <name type="scientific">Camellia sinensis</name>
    <name type="common">Tea plant</name>
    <name type="synonym">Thea sinensis</name>
    <dbReference type="NCBI Taxonomy" id="4442"/>
    <lineage>
        <taxon>Eukaryota</taxon>
        <taxon>Viridiplantae</taxon>
        <taxon>Streptophyta</taxon>
        <taxon>Embryophyta</taxon>
        <taxon>Tracheophyta</taxon>
        <taxon>Spermatophyta</taxon>
        <taxon>Magnoliopsida</taxon>
        <taxon>eudicotyledons</taxon>
        <taxon>Gunneridae</taxon>
        <taxon>Pentapetalae</taxon>
        <taxon>asterids</taxon>
        <taxon>Ericales</taxon>
        <taxon>Theaceae</taxon>
        <taxon>Camellia</taxon>
    </lineage>
</organism>
<evidence type="ECO:0000256" key="3">
    <source>
        <dbReference type="ARBA" id="ARBA00023157"/>
    </source>
</evidence>